<organism evidence="1 2">
    <name type="scientific">Lipomyces orientalis</name>
    <dbReference type="NCBI Taxonomy" id="1233043"/>
    <lineage>
        <taxon>Eukaryota</taxon>
        <taxon>Fungi</taxon>
        <taxon>Dikarya</taxon>
        <taxon>Ascomycota</taxon>
        <taxon>Saccharomycotina</taxon>
        <taxon>Lipomycetes</taxon>
        <taxon>Lipomycetales</taxon>
        <taxon>Lipomycetaceae</taxon>
        <taxon>Lipomyces</taxon>
    </lineage>
</organism>
<protein>
    <submittedName>
        <fullName evidence="1">Kinase-like domain-containing protein</fullName>
    </submittedName>
</protein>
<comment type="caution">
    <text evidence="1">The sequence shown here is derived from an EMBL/GenBank/DDBJ whole genome shotgun (WGS) entry which is preliminary data.</text>
</comment>
<dbReference type="Proteomes" id="UP001489719">
    <property type="component" value="Unassembled WGS sequence"/>
</dbReference>
<accession>A0ACC3TLE8</accession>
<proteinExistence type="predicted"/>
<sequence>MSLKRQNGTSSPSSSRVSSTSPPSTRRKLEEGEILPLSKSSHRPSREQLAGESSTRRYGSLTPVQNGNVGKPQGEVQSRPQSSSTSGAASPAPGNAVAPLRHSFYGCTFVKQEYEEQGKLGEGTFGEVYKARHRRTGRLVALKKILMHNEKEGFPITAIREIRILKQLSHKNVIPLLEMSIERAVWDKNTKRRGQIYMVTPYMDHDLAGLLENPQVSFSVAQIKCYMIQLLKGTKYLHDNRILHRDMKAANLLIDNRGILKIADFGLARKFDEDPPVAGTKGTGPARREYTNCVVTRWYRPPELLLGERRYTSAIDLWGVGCIFGEMYKHKPILAGNSDLDQIRRIFQLCGSPNQETMPGWDRLPDAGAIRMHNFPRTLESEYDELGTQGVMLLSDLLTLDPLRRITAVTALSHPYWTTKPLPATPQELPMYDSSHEYDRRKFQHQKEHARPPRDTRWLNVTGR</sequence>
<evidence type="ECO:0000313" key="1">
    <source>
        <dbReference type="EMBL" id="KAK9321992.1"/>
    </source>
</evidence>
<name>A0ACC3TLE8_9ASCO</name>
<evidence type="ECO:0000313" key="2">
    <source>
        <dbReference type="Proteomes" id="UP001489719"/>
    </source>
</evidence>
<reference evidence="2" key="1">
    <citation type="journal article" date="2024" name="Front. Bioeng. Biotechnol.">
        <title>Genome-scale model development and genomic sequencing of the oleaginous clade Lipomyces.</title>
        <authorList>
            <person name="Czajka J.J."/>
            <person name="Han Y."/>
            <person name="Kim J."/>
            <person name="Mondo S.J."/>
            <person name="Hofstad B.A."/>
            <person name="Robles A."/>
            <person name="Haridas S."/>
            <person name="Riley R."/>
            <person name="LaButti K."/>
            <person name="Pangilinan J."/>
            <person name="Andreopoulos W."/>
            <person name="Lipzen A."/>
            <person name="Yan J."/>
            <person name="Wang M."/>
            <person name="Ng V."/>
            <person name="Grigoriev I.V."/>
            <person name="Spatafora J.W."/>
            <person name="Magnuson J.K."/>
            <person name="Baker S.E."/>
            <person name="Pomraning K.R."/>
        </authorList>
    </citation>
    <scope>NUCLEOTIDE SEQUENCE [LARGE SCALE GENOMIC DNA]</scope>
    <source>
        <strain evidence="2">CBS 10300</strain>
    </source>
</reference>
<keyword evidence="2" id="KW-1185">Reference proteome</keyword>
<gene>
    <name evidence="1" type="ORF">V1517DRAFT_324969</name>
</gene>
<dbReference type="EMBL" id="MU970086">
    <property type="protein sequence ID" value="KAK9321992.1"/>
    <property type="molecule type" value="Genomic_DNA"/>
</dbReference>